<accession>A0A1R0FBB1</accession>
<dbReference type="EMBL" id="LXYT01000001">
    <property type="protein sequence ID" value="OLY44264.1"/>
    <property type="molecule type" value="Genomic_DNA"/>
</dbReference>
<evidence type="ECO:0000256" key="1">
    <source>
        <dbReference type="ARBA" id="ARBA00004196"/>
    </source>
</evidence>
<proteinExistence type="predicted"/>
<comment type="caution">
    <text evidence="3">The sequence shown here is derived from an EMBL/GenBank/DDBJ whole genome shotgun (WGS) entry which is preliminary data.</text>
</comment>
<keyword evidence="4" id="KW-1185">Reference proteome</keyword>
<protein>
    <submittedName>
        <fullName evidence="3">Putative conserved protein, heparinase superfamily</fullName>
    </submittedName>
</protein>
<reference evidence="3 4" key="1">
    <citation type="submission" date="2016-12" db="EMBL/GenBank/DDBJ databases">
        <title>Comparative genomics of Bartonella apis.</title>
        <authorList>
            <person name="Engel P."/>
        </authorList>
    </citation>
    <scope>NUCLEOTIDE SEQUENCE [LARGE SCALE GENOMIC DNA]</scope>
    <source>
        <strain evidence="3 4">PEB0149</strain>
    </source>
</reference>
<organism evidence="3 4">
    <name type="scientific">Bartonella apis</name>
    <dbReference type="NCBI Taxonomy" id="1686310"/>
    <lineage>
        <taxon>Bacteria</taxon>
        <taxon>Pseudomonadati</taxon>
        <taxon>Pseudomonadota</taxon>
        <taxon>Alphaproteobacteria</taxon>
        <taxon>Hyphomicrobiales</taxon>
        <taxon>Bartonellaceae</taxon>
        <taxon>Bartonella</taxon>
    </lineage>
</organism>
<dbReference type="Proteomes" id="UP000187344">
    <property type="component" value="Unassembled WGS sequence"/>
</dbReference>
<evidence type="ECO:0000313" key="4">
    <source>
        <dbReference type="Proteomes" id="UP000187344"/>
    </source>
</evidence>
<comment type="subcellular location">
    <subcellularLocation>
        <location evidence="1">Cell envelope</location>
    </subcellularLocation>
</comment>
<feature type="domain" description="Heparinase II/III-like C-terminal" evidence="2">
    <location>
        <begin position="313"/>
        <end position="554"/>
    </location>
</feature>
<evidence type="ECO:0000313" key="3">
    <source>
        <dbReference type="EMBL" id="OLY44264.1"/>
    </source>
</evidence>
<dbReference type="Gene3D" id="2.70.98.70">
    <property type="match status" value="1"/>
</dbReference>
<sequence length="563" mass="62575">MSTTVDQQYKTSPALYAAMRLLRRLCVGPLFRWRFSGFRPQRILAEPVDLHLADPEMAHEFYHGRFALAGRIVQTGSISPFAIEPPTPAWEAALNDFSWLRHLDAARTPLANAHARSLLNDWLEQSGKHVKGPAWYPDVAARRLISWLCHARMLLDGANENFERRFLRALGFHARFLRTAIRNMDEDENRLEAAVALCFASICLPVSPSMKKAAQAQLTRSLTRQILPDGGHISRNPATLLSLLTDLIALRHLYAHSKETAPRILVDSVERMLPALRFFVHQDQTLAHFNGVGPVLPERLAVVLKLDETAGMPFSHAPYSGYQRLYANNTTIIADTGTIPPRQVSYQAAAGCLSFEMSSGADRFIINAGIDPYGPADYALMARATAAHSTATLNDTSSGKFHKRKGNSPAALISGPTIVNIKRVEEPDRVGFVASHNGYLGSFNMIHERGLLLMSNGNIIDGYDYFFAPAGKSIKSDGRDNVAVRFHLHPHVEVSHDGNSLRLEVVGGDAWNFMSPDADIQLEDSIDFADVNGPKRTRQIVLNFRPVLTEKIRWRFTRITGAS</sequence>
<dbReference type="Pfam" id="PF07940">
    <property type="entry name" value="Hepar_II_III_C"/>
    <property type="match status" value="1"/>
</dbReference>
<dbReference type="GO" id="GO:0030313">
    <property type="term" value="C:cell envelope"/>
    <property type="evidence" value="ECO:0007669"/>
    <property type="project" value="UniProtKB-SubCell"/>
</dbReference>
<dbReference type="AlphaFoldDB" id="A0A1R0FBB1"/>
<evidence type="ECO:0000259" key="2">
    <source>
        <dbReference type="Pfam" id="PF07940"/>
    </source>
</evidence>
<name>A0A1R0FBB1_9HYPH</name>
<dbReference type="GO" id="GO:0016829">
    <property type="term" value="F:lyase activity"/>
    <property type="evidence" value="ECO:0007669"/>
    <property type="project" value="InterPro"/>
</dbReference>
<dbReference type="InterPro" id="IPR008929">
    <property type="entry name" value="Chondroitin_lyas"/>
</dbReference>
<gene>
    <name evidence="3" type="ORF">PEB0149_017310</name>
</gene>
<dbReference type="InterPro" id="IPR012480">
    <property type="entry name" value="Hepar_II_III_C"/>
</dbReference>
<dbReference type="Gene3D" id="1.50.10.100">
    <property type="entry name" value="Chondroitin AC/alginate lyase"/>
    <property type="match status" value="1"/>
</dbReference>